<name>A0A0W1RI97_9EURY</name>
<sequence length="373" mass="37824">MSPSPAEQTPAAEAAAVLREATFVRLRVHTSGAAVAAAGVVGRALETLDVPFRIRATDTPDTAAHDDVAAVVGMSDADADLELDPRDAVAVVRELGVDPDPVVALAGFHAAGVSPADDTALTDAATDAGVESRPGVAVPTGDLADGLAHSTLVHAPFSADTERTQAELAELALPAELGADAHRRVASLVALDATGGEATPRAATAVERLLQPDETPNGPFATVGGFADVLDATVRETPGLAVALALGHDARDAALDAWREHAQATHAALRAATTGRYESLYALSCDLSSPGRLATVARLARDFRSPEPTVLAVGTGAAALVSTGSAGLDEQLAAAATELGDASATGSPTEATMRFDPSVEPKSVVTAVREVRR</sequence>
<keyword evidence="1" id="KW-0269">Exonuclease</keyword>
<proteinExistence type="predicted"/>
<keyword evidence="1" id="KW-0378">Hydrolase</keyword>
<protein>
    <submittedName>
        <fullName evidence="1">Exonuclease</fullName>
    </submittedName>
</protein>
<gene>
    <name evidence="1" type="ORF">AUR66_03505</name>
</gene>
<accession>A0A0W1RI97</accession>
<dbReference type="Proteomes" id="UP000053157">
    <property type="component" value="Unassembled WGS sequence"/>
</dbReference>
<evidence type="ECO:0000313" key="1">
    <source>
        <dbReference type="EMBL" id="KTG13086.1"/>
    </source>
</evidence>
<keyword evidence="1" id="KW-0540">Nuclease</keyword>
<keyword evidence="2" id="KW-1185">Reference proteome</keyword>
<dbReference type="OrthoDB" id="157374at2157"/>
<reference evidence="1 2" key="1">
    <citation type="submission" date="2015-12" db="EMBL/GenBank/DDBJ databases">
        <title>Haloferax profundi sp. nov. isolated from the Discovery deep brine-seawater interface in the Red Sea.</title>
        <authorList>
            <person name="Zhang G."/>
            <person name="Stingl U."/>
            <person name="Rashid M."/>
        </authorList>
    </citation>
    <scope>NUCLEOTIDE SEQUENCE [LARGE SCALE GENOMIC DNA]</scope>
    <source>
        <strain evidence="1 2">SB29</strain>
    </source>
</reference>
<organism evidence="1 2">
    <name type="scientific">Haloferax profundi</name>
    <dbReference type="NCBI Taxonomy" id="1544718"/>
    <lineage>
        <taxon>Archaea</taxon>
        <taxon>Methanobacteriati</taxon>
        <taxon>Methanobacteriota</taxon>
        <taxon>Stenosarchaea group</taxon>
        <taxon>Halobacteria</taxon>
        <taxon>Halobacteriales</taxon>
        <taxon>Haloferacaceae</taxon>
        <taxon>Haloferax</taxon>
    </lineage>
</organism>
<dbReference type="EMBL" id="LOPV01000612">
    <property type="protein sequence ID" value="KTG13086.1"/>
    <property type="molecule type" value="Genomic_DNA"/>
</dbReference>
<comment type="caution">
    <text evidence="1">The sequence shown here is derived from an EMBL/GenBank/DDBJ whole genome shotgun (WGS) entry which is preliminary data.</text>
</comment>
<dbReference type="RefSeq" id="WP_058573488.1">
    <property type="nucleotide sequence ID" value="NZ_LOPV01000612.1"/>
</dbReference>
<evidence type="ECO:0000313" key="2">
    <source>
        <dbReference type="Proteomes" id="UP000053157"/>
    </source>
</evidence>
<dbReference type="AlphaFoldDB" id="A0A0W1RI97"/>
<dbReference type="GO" id="GO:0004527">
    <property type="term" value="F:exonuclease activity"/>
    <property type="evidence" value="ECO:0007669"/>
    <property type="project" value="UniProtKB-KW"/>
</dbReference>